<organism evidence="1">
    <name type="scientific">bioreactor metagenome</name>
    <dbReference type="NCBI Taxonomy" id="1076179"/>
    <lineage>
        <taxon>unclassified sequences</taxon>
        <taxon>metagenomes</taxon>
        <taxon>ecological metagenomes</taxon>
    </lineage>
</organism>
<sequence length="282" mass="32352">MIQDLNFWQPSGDLSQDYLSFKRLQEELAELFSENSDYRFNLYKVEHVFWYRANKENLLITPEIEDSSGKNDTIMRTINTSSQLDFPRLPESYVPPIVSVLVEMANNNRSLIEAAKNSGTSLERAFEKYIDIAFKILGYETRLMGQGNGRVPDGAAAAKDDDYIILWDAKIRSDGYSMGTDDRTIREYITTQSRDFKKRRHYKNIYYAIISSNFVSDYDEAIRSIKMETDVNEVLLIEASALVSMVDTRLRDPSVTLGSDGFQRLFSSSGIIKAQTVKDQFI</sequence>
<dbReference type="SUPFAM" id="SSF52980">
    <property type="entry name" value="Restriction endonuclease-like"/>
    <property type="match status" value="1"/>
</dbReference>
<reference evidence="1" key="1">
    <citation type="submission" date="2019-08" db="EMBL/GenBank/DDBJ databases">
        <authorList>
            <person name="Kucharzyk K."/>
            <person name="Murdoch R.W."/>
            <person name="Higgins S."/>
            <person name="Loffler F."/>
        </authorList>
    </citation>
    <scope>NUCLEOTIDE SEQUENCE</scope>
</reference>
<name>A0A645DM06_9ZZZZ</name>
<comment type="caution">
    <text evidence="1">The sequence shown here is derived from an EMBL/GenBank/DDBJ whole genome shotgun (WGS) entry which is preliminary data.</text>
</comment>
<dbReference type="EMBL" id="VSSQ01037602">
    <property type="protein sequence ID" value="MPM90329.1"/>
    <property type="molecule type" value="Genomic_DNA"/>
</dbReference>
<gene>
    <name evidence="1" type="ORF">SDC9_137450</name>
</gene>
<dbReference type="GO" id="GO:0009307">
    <property type="term" value="P:DNA restriction-modification system"/>
    <property type="evidence" value="ECO:0007669"/>
    <property type="project" value="InterPro"/>
</dbReference>
<dbReference type="Gene3D" id="3.40.91.30">
    <property type="match status" value="1"/>
</dbReference>
<protein>
    <submittedName>
        <fullName evidence="1">Uncharacterized protein</fullName>
    </submittedName>
</protein>
<accession>A0A645DM06</accession>
<dbReference type="AlphaFoldDB" id="A0A645DM06"/>
<dbReference type="GO" id="GO:0009036">
    <property type="term" value="F:type II site-specific deoxyribonuclease activity"/>
    <property type="evidence" value="ECO:0007669"/>
    <property type="project" value="InterPro"/>
</dbReference>
<dbReference type="InterPro" id="IPR011335">
    <property type="entry name" value="Restrct_endonuc-II-like"/>
</dbReference>
<proteinExistence type="predicted"/>
<evidence type="ECO:0000313" key="1">
    <source>
        <dbReference type="EMBL" id="MPM90329.1"/>
    </source>
</evidence>